<dbReference type="SUPFAM" id="SSF53335">
    <property type="entry name" value="S-adenosyl-L-methionine-dependent methyltransferases"/>
    <property type="match status" value="1"/>
</dbReference>
<evidence type="ECO:0008006" key="4">
    <source>
        <dbReference type="Google" id="ProtNLM"/>
    </source>
</evidence>
<comment type="caution">
    <text evidence="2">The sequence shown here is derived from an EMBL/GenBank/DDBJ whole genome shotgun (WGS) entry which is preliminary data.</text>
</comment>
<feature type="compositionally biased region" description="Low complexity" evidence="1">
    <location>
        <begin position="31"/>
        <end position="45"/>
    </location>
</feature>
<protein>
    <recommendedName>
        <fullName evidence="4">Methyltransferase type 11 domain-containing protein</fullName>
    </recommendedName>
</protein>
<evidence type="ECO:0000256" key="1">
    <source>
        <dbReference type="SAM" id="MobiDB-lite"/>
    </source>
</evidence>
<evidence type="ECO:0000313" key="3">
    <source>
        <dbReference type="Proteomes" id="UP000050424"/>
    </source>
</evidence>
<name>A0A0P7BUR1_9HYPO</name>
<keyword evidence="3" id="KW-1185">Reference proteome</keyword>
<proteinExistence type="predicted"/>
<dbReference type="OrthoDB" id="3902588at2759"/>
<feature type="compositionally biased region" description="Polar residues" evidence="1">
    <location>
        <begin position="208"/>
        <end position="220"/>
    </location>
</feature>
<sequence length="605" mass="67891">MWDVVWTDPDRLSRREHRERKASRPARTKTSCSSRSIFSRGSTSSAEGPLQFGLGGRRIVEESVRSLSPALSYTHTSVTAAEYDLESDRCSKSSVGDDLPRVIVARSPDSVTDRVLLPKQDAESTVAQIYLNDSRVSDEPARPQTPSSFWNTPAVEVALEPCRVVQTLSDGSFIVRSTEVTTTQITEDTSLGLSSEITTKANAEPKSPNRQRSASTNSKLSLRALGAKSLGRPPPLPLTPRRVPSSTGSLRLDNADGWKPPDAWACSPTLEAFVTMEETLEETSPPNSSFSMELNVMQGEVGRLASESNLVRLLRLKQVWLTMNKANSSKILELEKVQWMLSALYNMEFPVHFEERQSKSQKRSVEGPSKVLALYETPATASYLAAVYHYKQVYHLSSAPLSHALFPNIHPVLVPVRSTSAFPVAPSSFESVYSLHLPLSMPSQEIPGLLRNVHRCLKPGGALHLTLIDPLPIATSLGPRLRAWIEQHLLLNLETKFRCMSPSKLFPIWLENASLRLEHVTREPSRFFAVPRGESHFTPARIDSLSAEETKQELRRLVGRMLWIEVWGEYVVADKWWWEDPTIVEECSQWETCWQWQLIRAVKEQ</sequence>
<dbReference type="InterPro" id="IPR029063">
    <property type="entry name" value="SAM-dependent_MTases_sf"/>
</dbReference>
<feature type="compositionally biased region" description="Polar residues" evidence="1">
    <location>
        <begin position="191"/>
        <end position="201"/>
    </location>
</feature>
<dbReference type="EMBL" id="LKCW01000025">
    <property type="protein sequence ID" value="KPM43933.1"/>
    <property type="molecule type" value="Genomic_DNA"/>
</dbReference>
<organism evidence="2 3">
    <name type="scientific">Neonectria ditissima</name>
    <dbReference type="NCBI Taxonomy" id="78410"/>
    <lineage>
        <taxon>Eukaryota</taxon>
        <taxon>Fungi</taxon>
        <taxon>Dikarya</taxon>
        <taxon>Ascomycota</taxon>
        <taxon>Pezizomycotina</taxon>
        <taxon>Sordariomycetes</taxon>
        <taxon>Hypocreomycetidae</taxon>
        <taxon>Hypocreales</taxon>
        <taxon>Nectriaceae</taxon>
        <taxon>Neonectria</taxon>
    </lineage>
</organism>
<accession>A0A0P7BUR1</accession>
<gene>
    <name evidence="2" type="ORF">AK830_g2571</name>
</gene>
<reference evidence="2 3" key="1">
    <citation type="submission" date="2015-09" db="EMBL/GenBank/DDBJ databases">
        <title>Draft genome of a European isolate of the apple canker pathogen Neonectria ditissima.</title>
        <authorList>
            <person name="Gomez-Cortecero A."/>
            <person name="Harrison R.J."/>
            <person name="Armitage A.D."/>
        </authorList>
    </citation>
    <scope>NUCLEOTIDE SEQUENCE [LARGE SCALE GENOMIC DNA]</scope>
    <source>
        <strain evidence="2 3">R09/05</strain>
    </source>
</reference>
<feature type="region of interest" description="Disordered" evidence="1">
    <location>
        <begin position="186"/>
        <end position="254"/>
    </location>
</feature>
<dbReference type="Proteomes" id="UP000050424">
    <property type="component" value="Unassembled WGS sequence"/>
</dbReference>
<dbReference type="Gene3D" id="3.40.50.150">
    <property type="entry name" value="Vaccinia Virus protein VP39"/>
    <property type="match status" value="1"/>
</dbReference>
<evidence type="ECO:0000313" key="2">
    <source>
        <dbReference type="EMBL" id="KPM43933.1"/>
    </source>
</evidence>
<feature type="compositionally biased region" description="Basic residues" evidence="1">
    <location>
        <begin position="14"/>
        <end position="27"/>
    </location>
</feature>
<feature type="region of interest" description="Disordered" evidence="1">
    <location>
        <begin position="13"/>
        <end position="51"/>
    </location>
</feature>
<dbReference type="AlphaFoldDB" id="A0A0P7BUR1"/>